<dbReference type="EMBL" id="JH921437">
    <property type="protein sequence ID" value="EKD17251.1"/>
    <property type="molecule type" value="Genomic_DNA"/>
</dbReference>
<keyword evidence="2" id="KW-0812">Transmembrane</keyword>
<dbReference type="HOGENOM" id="CLU_758817_0_0_1"/>
<dbReference type="OrthoDB" id="5398396at2759"/>
<dbReference type="AlphaFoldDB" id="K1WW49"/>
<dbReference type="STRING" id="1072389.K1WW49"/>
<protein>
    <submittedName>
        <fullName evidence="3">Uncharacterized protein</fullName>
    </submittedName>
</protein>
<dbReference type="Proteomes" id="UP000006753">
    <property type="component" value="Unassembled WGS sequence"/>
</dbReference>
<feature type="transmembrane region" description="Helical" evidence="2">
    <location>
        <begin position="194"/>
        <end position="217"/>
    </location>
</feature>
<accession>K1WW49</accession>
<feature type="region of interest" description="Disordered" evidence="1">
    <location>
        <begin position="304"/>
        <end position="323"/>
    </location>
</feature>
<reference evidence="3 4" key="1">
    <citation type="journal article" date="2012" name="BMC Genomics">
        <title>Sequencing the genome of Marssonina brunnea reveals fungus-poplar co-evolution.</title>
        <authorList>
            <person name="Zhu S."/>
            <person name="Cao Y.-Z."/>
            <person name="Jiang C."/>
            <person name="Tan B.-Y."/>
            <person name="Wang Z."/>
            <person name="Feng S."/>
            <person name="Zhang L."/>
            <person name="Su X.-H."/>
            <person name="Brejova B."/>
            <person name="Vinar T."/>
            <person name="Xu M."/>
            <person name="Wang M.-X."/>
            <person name="Zhang S.-G."/>
            <person name="Huang M.-R."/>
            <person name="Wu R."/>
            <person name="Zhou Y."/>
        </authorList>
    </citation>
    <scope>NUCLEOTIDE SEQUENCE [LARGE SCALE GENOMIC DNA]</scope>
    <source>
        <strain evidence="3 4">MB_m1</strain>
    </source>
</reference>
<dbReference type="InParanoid" id="K1WW49"/>
<keyword evidence="4" id="KW-1185">Reference proteome</keyword>
<feature type="region of interest" description="Disordered" evidence="1">
    <location>
        <begin position="11"/>
        <end position="88"/>
    </location>
</feature>
<proteinExistence type="predicted"/>
<keyword evidence="2" id="KW-1133">Transmembrane helix</keyword>
<feature type="transmembrane region" description="Helical" evidence="2">
    <location>
        <begin position="279"/>
        <end position="299"/>
    </location>
</feature>
<gene>
    <name evidence="3" type="ORF">MBM_04828</name>
</gene>
<evidence type="ECO:0000313" key="3">
    <source>
        <dbReference type="EMBL" id="EKD17251.1"/>
    </source>
</evidence>
<organism evidence="3 4">
    <name type="scientific">Marssonina brunnea f. sp. multigermtubi (strain MB_m1)</name>
    <name type="common">Marssonina leaf spot fungus</name>
    <dbReference type="NCBI Taxonomy" id="1072389"/>
    <lineage>
        <taxon>Eukaryota</taxon>
        <taxon>Fungi</taxon>
        <taxon>Dikarya</taxon>
        <taxon>Ascomycota</taxon>
        <taxon>Pezizomycotina</taxon>
        <taxon>Leotiomycetes</taxon>
        <taxon>Helotiales</taxon>
        <taxon>Drepanopezizaceae</taxon>
        <taxon>Drepanopeziza</taxon>
    </lineage>
</organism>
<keyword evidence="2" id="KW-0472">Membrane</keyword>
<evidence type="ECO:0000256" key="1">
    <source>
        <dbReference type="SAM" id="MobiDB-lite"/>
    </source>
</evidence>
<sequence>MGWLEGMSELGIGSTTGSHHHHHSSKSRSKSVKHQSPRGSGIFGLGDSRSGKHHSSPRGSGIFGLGDSKSSKHHSSPRGSGIFGLGDHHGKHNSSRSSFFGFGDNYAKHSSSRSSFFARGCNGDRCNMVQWTAQRRRISLMDELRRTGTSHNHRSSSSAYRRSPRTGFMQRMYNKLRRLLRDLVYYMKRHPMKVFVLVILPLITGGALAALLAKFGIRMPAGLEKMFYQAGGSGSGVGVNHRGETQWERRRVEGNYPIGGGGGGAGGGGGGIGNALGGLGSILGGMGGVGGAVSLARLFMKGGDRGGKRAERNKDQRQGVFCKERANQQELGIGLDDRRSNMDVDPIWGFLRKASNGRGAGKGVI</sequence>
<evidence type="ECO:0000256" key="2">
    <source>
        <dbReference type="SAM" id="Phobius"/>
    </source>
</evidence>
<feature type="compositionally biased region" description="Basic residues" evidence="1">
    <location>
        <begin position="18"/>
        <end position="36"/>
    </location>
</feature>
<dbReference type="eggNOG" id="ENOG502SYCV">
    <property type="taxonomic scope" value="Eukaryota"/>
</dbReference>
<dbReference type="KEGG" id="mbe:MBM_04828"/>
<name>K1WW49_MARBU</name>
<evidence type="ECO:0000313" key="4">
    <source>
        <dbReference type="Proteomes" id="UP000006753"/>
    </source>
</evidence>